<dbReference type="EMBL" id="JAATLM010000001">
    <property type="protein sequence ID" value="NIZ70062.1"/>
    <property type="molecule type" value="Genomic_DNA"/>
</dbReference>
<sequence length="490" mass="56167">MNTNQLPYSKRLMFAYLAMLALFFVFNHQKRTQEARERAPITIELLPDGFSIDGKEVAFGMTMDEVRAILGKPRRFSGDRTFVYHGYALGFTDDMGVVYLDGIFLDRDNPNTTLLIDEYAFRYHGDYTLVGDQLAEIAHRHDGKVLESGALTMGNHYVLINPRKGSSNQIDTIFVFSWRMQPRAVTVELEADGFKVEERKVRFGMTKEAVIAVLGEPSRREEEEDNASHRFTYKNKFVLNFIDIEGQYLLKDVWLYAPFFSDSRGLFAELSINFTDSFDAMVAQLKSVDVAELSYFHESESGNVLIDFFDNGLMLLRNKEDQLDALSYGIKIERLYQPVHVHFTPDGFLYNDSVVSFGMNEAQVEAILGAPDKIATNDSVRYDYAGGGISLYFFDANQQVGSENMLKNIVIFNGQHTWSIEDNTFSFALTTQELVERLNGLRQISFDRSTSNGRELFRLYDHHLIVYEDPEQSAGRIAWVAYRTYPYTKE</sequence>
<evidence type="ECO:0000313" key="4">
    <source>
        <dbReference type="Proteomes" id="UP000778951"/>
    </source>
</evidence>
<comment type="caution">
    <text evidence="3">The sequence shown here is derived from an EMBL/GenBank/DDBJ whole genome shotgun (WGS) entry which is preliminary data.</text>
</comment>
<dbReference type="Pfam" id="PF24880">
    <property type="entry name" value="DUF7738"/>
    <property type="match status" value="2"/>
</dbReference>
<dbReference type="AlphaFoldDB" id="A0A968GGU0"/>
<dbReference type="RefSeq" id="WP_167696143.1">
    <property type="nucleotide sequence ID" value="NZ_CP118181.1"/>
</dbReference>
<keyword evidence="1" id="KW-0812">Transmembrane</keyword>
<protein>
    <recommendedName>
        <fullName evidence="2">DUF7738 domain-containing protein</fullName>
    </recommendedName>
</protein>
<keyword evidence="1" id="KW-0472">Membrane</keyword>
<dbReference type="Proteomes" id="UP000778951">
    <property type="component" value="Unassembled WGS sequence"/>
</dbReference>
<name>A0A968GGU0_9SPIO</name>
<keyword evidence="1" id="KW-1133">Transmembrane helix</keyword>
<keyword evidence="4" id="KW-1185">Reference proteome</keyword>
<feature type="domain" description="DUF7738" evidence="2">
    <location>
        <begin position="341"/>
        <end position="412"/>
    </location>
</feature>
<evidence type="ECO:0000259" key="2">
    <source>
        <dbReference type="Pfam" id="PF24880"/>
    </source>
</evidence>
<dbReference type="InterPro" id="IPR056640">
    <property type="entry name" value="DUF7738"/>
</dbReference>
<gene>
    <name evidence="3" type="ORF">HCT48_07565</name>
</gene>
<evidence type="ECO:0000256" key="1">
    <source>
        <dbReference type="SAM" id="Phobius"/>
    </source>
</evidence>
<reference evidence="3" key="1">
    <citation type="submission" date="2020-03" db="EMBL/GenBank/DDBJ databases">
        <title>Spirochaetal bacteria isolated from arthropods constitute a novel genus Entomospira genus novum within the order Spirochaetales.</title>
        <authorList>
            <person name="Grana-Miraglia L."/>
            <person name="Sikutova S."/>
            <person name="Fingerle V."/>
            <person name="Sing A."/>
            <person name="Castillo-Ramirez S."/>
            <person name="Margos G."/>
            <person name="Rudolf I."/>
        </authorList>
    </citation>
    <scope>NUCLEOTIDE SEQUENCE</scope>
    <source>
        <strain evidence="3">BR149</strain>
    </source>
</reference>
<evidence type="ECO:0000313" key="3">
    <source>
        <dbReference type="EMBL" id="NIZ70062.1"/>
    </source>
</evidence>
<feature type="transmembrane region" description="Helical" evidence="1">
    <location>
        <begin position="12"/>
        <end position="28"/>
    </location>
</feature>
<organism evidence="3 4">
    <name type="scientific">Entomospira culicis</name>
    <dbReference type="NCBI Taxonomy" id="2719989"/>
    <lineage>
        <taxon>Bacteria</taxon>
        <taxon>Pseudomonadati</taxon>
        <taxon>Spirochaetota</taxon>
        <taxon>Spirochaetia</taxon>
        <taxon>Spirochaetales</taxon>
        <taxon>Spirochaetaceae</taxon>
        <taxon>Entomospira</taxon>
    </lineage>
</organism>
<accession>A0A968GGU0</accession>
<feature type="domain" description="DUF7738" evidence="2">
    <location>
        <begin position="42"/>
        <end position="142"/>
    </location>
</feature>
<proteinExistence type="predicted"/>